<comment type="caution">
    <text evidence="3">The sequence shown here is derived from an EMBL/GenBank/DDBJ whole genome shotgun (WGS) entry which is preliminary data.</text>
</comment>
<keyword evidence="4" id="KW-1185">Reference proteome</keyword>
<evidence type="ECO:0000256" key="2">
    <source>
        <dbReference type="RuleBase" id="RU369043"/>
    </source>
</evidence>
<accession>A0A9Q0KRT3</accession>
<protein>
    <recommendedName>
        <fullName evidence="2">ACT domain-containing protein ACR</fullName>
    </recommendedName>
    <alternativeName>
        <fullName evidence="2">Protein ACT DOMAIN REPEATS</fullName>
    </alternativeName>
</protein>
<dbReference type="SUPFAM" id="SSF55021">
    <property type="entry name" value="ACT-like"/>
    <property type="match status" value="1"/>
</dbReference>
<reference evidence="3" key="1">
    <citation type="journal article" date="2023" name="Plant J.">
        <title>The genome of the king protea, Protea cynaroides.</title>
        <authorList>
            <person name="Chang J."/>
            <person name="Duong T.A."/>
            <person name="Schoeman C."/>
            <person name="Ma X."/>
            <person name="Roodt D."/>
            <person name="Barker N."/>
            <person name="Li Z."/>
            <person name="Van de Peer Y."/>
            <person name="Mizrachi E."/>
        </authorList>
    </citation>
    <scope>NUCLEOTIDE SEQUENCE</scope>
    <source>
        <tissue evidence="3">Young leaves</tissue>
    </source>
</reference>
<dbReference type="PANTHER" id="PTHR31096">
    <property type="entry name" value="ACT DOMAIN-CONTAINING PROTEIN ACR4-RELATED"/>
    <property type="match status" value="1"/>
</dbReference>
<name>A0A9Q0KRT3_9MAGN</name>
<comment type="function">
    <text evidence="2">Binds amino acids.</text>
</comment>
<dbReference type="OrthoDB" id="1745678at2759"/>
<evidence type="ECO:0000313" key="3">
    <source>
        <dbReference type="EMBL" id="KAJ4975663.1"/>
    </source>
</evidence>
<dbReference type="Proteomes" id="UP001141806">
    <property type="component" value="Unassembled WGS sequence"/>
</dbReference>
<evidence type="ECO:0000256" key="1">
    <source>
        <dbReference type="ARBA" id="ARBA00022737"/>
    </source>
</evidence>
<keyword evidence="1 2" id="KW-0677">Repeat</keyword>
<dbReference type="PANTHER" id="PTHR31096:SF55">
    <property type="entry name" value="ACT DOMAIN-CONTAINING PROTEIN ACR6"/>
    <property type="match status" value="1"/>
</dbReference>
<proteinExistence type="predicted"/>
<sequence length="243" mass="27476">MNHSTPTDVDWLVGQVLREAGSLPESLPCLSNLTSYESSNALRSLRPGKYTEWFNDVHSTDISDKCEDVLNMLSQTHHGCEVDSVNEHGILLVVIQVLTDLNLIITKAYISMDGCWFMDVFNVTDYNGHKIRDGEVIDYIQKTIETEACFSPSLRNGGLAGWRTGDDLSPSDGRRVAFLHSKGDDRLRKEEPNLCRQQKVPSFLVLFFISELHMDCQLVFSNPNHKGSLQLEGREQRRKFAGE</sequence>
<evidence type="ECO:0000313" key="4">
    <source>
        <dbReference type="Proteomes" id="UP001141806"/>
    </source>
</evidence>
<dbReference type="GO" id="GO:0016597">
    <property type="term" value="F:amino acid binding"/>
    <property type="evidence" value="ECO:0007669"/>
    <property type="project" value="UniProtKB-UniRule"/>
</dbReference>
<gene>
    <name evidence="3" type="ORF">NE237_000769</name>
</gene>
<dbReference type="InterPro" id="IPR045865">
    <property type="entry name" value="ACT-like_dom_sf"/>
</dbReference>
<dbReference type="EMBL" id="JAMYWD010000003">
    <property type="protein sequence ID" value="KAJ4975663.1"/>
    <property type="molecule type" value="Genomic_DNA"/>
</dbReference>
<dbReference type="InterPro" id="IPR040217">
    <property type="entry name" value="ACR1-12"/>
</dbReference>
<organism evidence="3 4">
    <name type="scientific">Protea cynaroides</name>
    <dbReference type="NCBI Taxonomy" id="273540"/>
    <lineage>
        <taxon>Eukaryota</taxon>
        <taxon>Viridiplantae</taxon>
        <taxon>Streptophyta</taxon>
        <taxon>Embryophyta</taxon>
        <taxon>Tracheophyta</taxon>
        <taxon>Spermatophyta</taxon>
        <taxon>Magnoliopsida</taxon>
        <taxon>Proteales</taxon>
        <taxon>Proteaceae</taxon>
        <taxon>Protea</taxon>
    </lineage>
</organism>
<dbReference type="AlphaFoldDB" id="A0A9Q0KRT3"/>